<dbReference type="RefSeq" id="XP_014487169.1">
    <property type="nucleotide sequence ID" value="XM_014631683.1"/>
</dbReference>
<dbReference type="Gene3D" id="3.30.420.10">
    <property type="entry name" value="Ribonuclease H-like superfamily/Ribonuclease H"/>
    <property type="match status" value="1"/>
</dbReference>
<evidence type="ECO:0000259" key="1">
    <source>
        <dbReference type="Pfam" id="PF17906"/>
    </source>
</evidence>
<dbReference type="InterPro" id="IPR036397">
    <property type="entry name" value="RNaseH_sf"/>
</dbReference>
<protein>
    <recommendedName>
        <fullName evidence="1">Mos1 transposase HTH domain-containing protein</fullName>
    </recommendedName>
</protein>
<reference evidence="3" key="1">
    <citation type="submission" date="2025-08" db="UniProtKB">
        <authorList>
            <consortium name="RefSeq"/>
        </authorList>
    </citation>
    <scope>IDENTIFICATION</scope>
</reference>
<gene>
    <name evidence="3" type="primary">LOC106750964</name>
</gene>
<proteinExistence type="predicted"/>
<dbReference type="Pfam" id="PF17906">
    <property type="entry name" value="HTH_48"/>
    <property type="match status" value="1"/>
</dbReference>
<dbReference type="PANTHER" id="PTHR46060:SF1">
    <property type="entry name" value="MARINER MOS1 TRANSPOSASE-LIKE PROTEIN"/>
    <property type="match status" value="1"/>
</dbReference>
<dbReference type="GeneID" id="106750964"/>
<organism evidence="2 3">
    <name type="scientific">Dinoponera quadriceps</name>
    <name type="common">South American ant</name>
    <dbReference type="NCBI Taxonomy" id="609295"/>
    <lineage>
        <taxon>Eukaryota</taxon>
        <taxon>Metazoa</taxon>
        <taxon>Ecdysozoa</taxon>
        <taxon>Arthropoda</taxon>
        <taxon>Hexapoda</taxon>
        <taxon>Insecta</taxon>
        <taxon>Pterygota</taxon>
        <taxon>Neoptera</taxon>
        <taxon>Endopterygota</taxon>
        <taxon>Hymenoptera</taxon>
        <taxon>Apocrita</taxon>
        <taxon>Aculeata</taxon>
        <taxon>Formicoidea</taxon>
        <taxon>Formicidae</taxon>
        <taxon>Ponerinae</taxon>
        <taxon>Ponerini</taxon>
        <taxon>Dinoponera</taxon>
    </lineage>
</organism>
<feature type="domain" description="Mos1 transposase HTH" evidence="1">
    <location>
        <begin position="23"/>
        <end position="64"/>
    </location>
</feature>
<evidence type="ECO:0000313" key="3">
    <source>
        <dbReference type="RefSeq" id="XP_014487169.1"/>
    </source>
</evidence>
<dbReference type="GO" id="GO:0003676">
    <property type="term" value="F:nucleic acid binding"/>
    <property type="evidence" value="ECO:0007669"/>
    <property type="project" value="InterPro"/>
</dbReference>
<dbReference type="Gene3D" id="1.10.10.1450">
    <property type="match status" value="1"/>
</dbReference>
<accession>A0A6P3YB20</accession>
<sequence>MKVCLVLASRIKMQRTIEQRCAIKFYVKLNKSPTETFNMIRKAYKNEAMSRTRVFEWHKKFKDGREDVEDEERAGRPTSTRTHKNVAKVRQLLNCDRRLSVRLIAQELHLVKSTVYSIVTDDLQMRKVCAKLVPKVLSDEQKEHRVTICRELLECLEADPDLLDRVITGDETWIFEYDPETKRQSAEWHTSASLRRKKVHMSKSRVRSMLIVFFDKKEVLERLRIRVRRVRREIADTWMLHHDNTPSYTSLIVREALTKHNIVTLPQPPYSPDMVPSDFFLFPRIKKNLKRHRFRTIEAVQAASTRCLNSLSVGDFQEAYEDWKKRWQRCIDAGGSYFEEY</sequence>
<dbReference type="AlphaFoldDB" id="A0A6P3YB20"/>
<dbReference type="KEGG" id="dqu:106750964"/>
<evidence type="ECO:0000313" key="2">
    <source>
        <dbReference type="Proteomes" id="UP000515204"/>
    </source>
</evidence>
<keyword evidence="2" id="KW-1185">Reference proteome</keyword>
<dbReference type="InterPro" id="IPR052709">
    <property type="entry name" value="Transposase-MT_Hybrid"/>
</dbReference>
<name>A0A6P3YB20_DINQU</name>
<dbReference type="OrthoDB" id="10033972at2759"/>
<dbReference type="Proteomes" id="UP000515204">
    <property type="component" value="Unplaced"/>
</dbReference>
<dbReference type="InterPro" id="IPR041426">
    <property type="entry name" value="Mos1_HTH"/>
</dbReference>
<dbReference type="PANTHER" id="PTHR46060">
    <property type="entry name" value="MARINER MOS1 TRANSPOSASE-LIKE PROTEIN"/>
    <property type="match status" value="1"/>
</dbReference>